<dbReference type="InterPro" id="IPR013177">
    <property type="entry name" value="Ribosomal_mS38_C"/>
</dbReference>
<evidence type="ECO:0000256" key="4">
    <source>
        <dbReference type="ARBA" id="ARBA00035682"/>
    </source>
</evidence>
<feature type="compositionally biased region" description="Low complexity" evidence="5">
    <location>
        <begin position="13"/>
        <end position="24"/>
    </location>
</feature>
<dbReference type="AlphaFoldDB" id="A0A507QT44"/>
<dbReference type="PANTHER" id="PTHR32035:SF3">
    <property type="entry name" value="SMALL RIBOSOMAL SUBUNIT PROTEIN MS38"/>
    <property type="match status" value="1"/>
</dbReference>
<reference evidence="7 8" key="1">
    <citation type="submission" date="2019-06" db="EMBL/GenBank/DDBJ databases">
        <title>Wine fermentation using esterase from Monascus purpureus.</title>
        <authorList>
            <person name="Geng C."/>
            <person name="Zhang Y."/>
        </authorList>
    </citation>
    <scope>NUCLEOTIDE SEQUENCE [LARGE SCALE GENOMIC DNA]</scope>
    <source>
        <strain evidence="7">HQ1</strain>
    </source>
</reference>
<evidence type="ECO:0000259" key="6">
    <source>
        <dbReference type="SMART" id="SM01155"/>
    </source>
</evidence>
<sequence>MLSSSLRRAAWAPISSLPSISRSSGQAFAASSNGLLNATRPMHQRRYSSSKPPVPPSNGSNGIDASSQAPAKGVGASGEKRATRRRGRDHSRHHGSKSNRHAAFSNPPSVPSTQHLQPHAADVHVASFFSIYRPISVTASVPPTSSAEAFNALFSSRRSPKIEPGDVIFTLSSAVNSMENAAQQDDFQNMLNGGGSLSHMDADGNQLDAFNMADLDISIEEFTKRLRPFHPPPPPVPLDEYKNVSGVEPTDEVSKQTASYSVILTIRESTHADGRKTYEARTAPISRTEEMNDPASFDTEAVIDMPASGINYIESPEENSTMHAISTKRRRRLKMKKHKYKKLLRRTRTLRRKLDKA</sequence>
<keyword evidence="8" id="KW-1185">Reference proteome</keyword>
<dbReference type="EMBL" id="VIFY01000109">
    <property type="protein sequence ID" value="TQB70405.1"/>
    <property type="molecule type" value="Genomic_DNA"/>
</dbReference>
<dbReference type="Pfam" id="PF08213">
    <property type="entry name" value="COX24_C"/>
    <property type="match status" value="1"/>
</dbReference>
<comment type="subcellular location">
    <subcellularLocation>
        <location evidence="1">Mitochondrion</location>
    </subcellularLocation>
</comment>
<feature type="domain" description="Ribosomal protein mS38 C-terminal" evidence="6">
    <location>
        <begin position="323"/>
        <end position="356"/>
    </location>
</feature>
<dbReference type="GO" id="GO:0005739">
    <property type="term" value="C:mitochondrion"/>
    <property type="evidence" value="ECO:0007669"/>
    <property type="project" value="UniProtKB-SubCell"/>
</dbReference>
<evidence type="ECO:0000256" key="5">
    <source>
        <dbReference type="SAM" id="MobiDB-lite"/>
    </source>
</evidence>
<evidence type="ECO:0000256" key="3">
    <source>
        <dbReference type="ARBA" id="ARBA00035647"/>
    </source>
</evidence>
<feature type="region of interest" description="Disordered" evidence="5">
    <location>
        <begin position="1"/>
        <end position="117"/>
    </location>
</feature>
<evidence type="ECO:0000313" key="7">
    <source>
        <dbReference type="EMBL" id="TQB70405.1"/>
    </source>
</evidence>
<dbReference type="SMART" id="SM01155">
    <property type="entry name" value="DUF1713"/>
    <property type="match status" value="1"/>
</dbReference>
<feature type="compositionally biased region" description="Basic residues" evidence="5">
    <location>
        <begin position="82"/>
        <end position="100"/>
    </location>
</feature>
<feature type="compositionally biased region" description="Polar residues" evidence="5">
    <location>
        <begin position="25"/>
        <end position="36"/>
    </location>
</feature>
<protein>
    <recommendedName>
        <fullName evidence="4">Small ribosomal subunit protein mS38</fullName>
    </recommendedName>
</protein>
<evidence type="ECO:0000256" key="1">
    <source>
        <dbReference type="ARBA" id="ARBA00004173"/>
    </source>
</evidence>
<accession>A0A507QT44</accession>
<dbReference type="Proteomes" id="UP000319663">
    <property type="component" value="Unassembled WGS sequence"/>
</dbReference>
<feature type="region of interest" description="Disordered" evidence="5">
    <location>
        <begin position="318"/>
        <end position="340"/>
    </location>
</feature>
<gene>
    <name evidence="7" type="ORF">MPDQ_000482</name>
</gene>
<evidence type="ECO:0000313" key="8">
    <source>
        <dbReference type="Proteomes" id="UP000319663"/>
    </source>
</evidence>
<dbReference type="OrthoDB" id="5364404at2759"/>
<proteinExistence type="inferred from homology"/>
<evidence type="ECO:0000256" key="2">
    <source>
        <dbReference type="ARBA" id="ARBA00023128"/>
    </source>
</evidence>
<keyword evidence="2" id="KW-0496">Mitochondrion</keyword>
<feature type="compositionally biased region" description="Polar residues" evidence="5">
    <location>
        <begin position="49"/>
        <end position="69"/>
    </location>
</feature>
<comment type="similarity">
    <text evidence="3">Belongs to the mitochondrion-specific ribosomal protein mS38 family.</text>
</comment>
<name>A0A507QT44_MONPU</name>
<dbReference type="STRING" id="5098.A0A507QT44"/>
<feature type="compositionally biased region" description="Basic residues" evidence="5">
    <location>
        <begin position="326"/>
        <end position="340"/>
    </location>
</feature>
<comment type="caution">
    <text evidence="7">The sequence shown here is derived from an EMBL/GenBank/DDBJ whole genome shotgun (WGS) entry which is preliminary data.</text>
</comment>
<dbReference type="PANTHER" id="PTHR32035">
    <property type="entry name" value="AURORA KINASE A-INTERACTING PROTEIN"/>
    <property type="match status" value="1"/>
</dbReference>
<organism evidence="7 8">
    <name type="scientific">Monascus purpureus</name>
    <name type="common">Red mold</name>
    <name type="synonym">Monascus anka</name>
    <dbReference type="NCBI Taxonomy" id="5098"/>
    <lineage>
        <taxon>Eukaryota</taxon>
        <taxon>Fungi</taxon>
        <taxon>Dikarya</taxon>
        <taxon>Ascomycota</taxon>
        <taxon>Pezizomycotina</taxon>
        <taxon>Eurotiomycetes</taxon>
        <taxon>Eurotiomycetidae</taxon>
        <taxon>Eurotiales</taxon>
        <taxon>Aspergillaceae</taxon>
        <taxon>Monascus</taxon>
    </lineage>
</organism>